<evidence type="ECO:0000313" key="2">
    <source>
        <dbReference type="EMBL" id="MBR8828553.1"/>
    </source>
</evidence>
<gene>
    <name evidence="2" type="ORF">DSM107014_11760</name>
</gene>
<sequence>MPREFHQQNTHQLSIIVGCVTAAPNAPKLSLNRSTINHQPSTINHQPSTINY</sequence>
<accession>A0A941JQ61</accession>
<comment type="caution">
    <text evidence="2">The sequence shown here is derived from an EMBL/GenBank/DDBJ whole genome shotgun (WGS) entry which is preliminary data.</text>
</comment>
<feature type="region of interest" description="Disordered" evidence="1">
    <location>
        <begin position="31"/>
        <end position="52"/>
    </location>
</feature>
<proteinExistence type="predicted"/>
<dbReference type="EMBL" id="JADQBC010000076">
    <property type="protein sequence ID" value="MBR8828553.1"/>
    <property type="molecule type" value="Genomic_DNA"/>
</dbReference>
<evidence type="ECO:0000256" key="1">
    <source>
        <dbReference type="SAM" id="MobiDB-lite"/>
    </source>
</evidence>
<reference evidence="2" key="1">
    <citation type="submission" date="2021-02" db="EMBL/GenBank/DDBJ databases">
        <title>Metagenome analyses of Stigonema ocellatum DSM 106950, Chlorogloea purpurea SAG 13.99 and Gomphosphaeria aponina DSM 107014.</title>
        <authorList>
            <person name="Marter P."/>
            <person name="Huang S."/>
        </authorList>
    </citation>
    <scope>NUCLEOTIDE SEQUENCE</scope>
    <source>
        <strain evidence="2">JP213</strain>
    </source>
</reference>
<dbReference type="Proteomes" id="UP000767446">
    <property type="component" value="Unassembled WGS sequence"/>
</dbReference>
<evidence type="ECO:0000313" key="3">
    <source>
        <dbReference type="Proteomes" id="UP000767446"/>
    </source>
</evidence>
<dbReference type="PROSITE" id="PS51257">
    <property type="entry name" value="PROKAR_LIPOPROTEIN"/>
    <property type="match status" value="1"/>
</dbReference>
<name>A0A941JQ61_9CHRO</name>
<organism evidence="2 3">
    <name type="scientific">Gomphosphaeria aponina SAG 52.96 = DSM 107014</name>
    <dbReference type="NCBI Taxonomy" id="1521640"/>
    <lineage>
        <taxon>Bacteria</taxon>
        <taxon>Bacillati</taxon>
        <taxon>Cyanobacteriota</taxon>
        <taxon>Cyanophyceae</taxon>
        <taxon>Oscillatoriophycideae</taxon>
        <taxon>Chroococcales</taxon>
        <taxon>Gomphosphaeriaceae</taxon>
        <taxon>Gomphosphaeria</taxon>
    </lineage>
</organism>
<dbReference type="AlphaFoldDB" id="A0A941JQ61"/>
<protein>
    <submittedName>
        <fullName evidence="2">Uncharacterized protein</fullName>
    </submittedName>
</protein>